<evidence type="ECO:0000313" key="1">
    <source>
        <dbReference type="EMBL" id="OGC52387.1"/>
    </source>
</evidence>
<reference evidence="1 2" key="1">
    <citation type="journal article" date="2016" name="Nat. Commun.">
        <title>Thousands of microbial genomes shed light on interconnected biogeochemical processes in an aquifer system.</title>
        <authorList>
            <person name="Anantharaman K."/>
            <person name="Brown C.T."/>
            <person name="Hug L.A."/>
            <person name="Sharon I."/>
            <person name="Castelle C.J."/>
            <person name="Probst A.J."/>
            <person name="Thomas B.C."/>
            <person name="Singh A."/>
            <person name="Wilkins M.J."/>
            <person name="Karaoz U."/>
            <person name="Brodie E.L."/>
            <person name="Williams K.H."/>
            <person name="Hubbard S.S."/>
            <person name="Banfield J.F."/>
        </authorList>
    </citation>
    <scope>NUCLEOTIDE SEQUENCE [LARGE SCALE GENOMIC DNA]</scope>
</reference>
<name>A0A1F4V5D5_UNCKA</name>
<proteinExistence type="predicted"/>
<sequence length="230" mass="25357">MTRKIVIIPIHKILVFSLAGLFLLNQLLLTQVSAAMGMQTASTHMIVAPKINSDGKTTSLVEWPTMTEVMANPRSGNLLADAKAVMTATGKPFYAPGDISFDDPINAQKKWGAFEASIKLTTDEEKRFQKLISLMMTCSYCCGSPNNVTMIKNCGCAHAKAVRGMYRFLIQNYGDKYSDEQMVGESHRWYALWYPKGMLEDYLLFTGSENALPHESHGGAGPDGRHGIAK</sequence>
<protein>
    <submittedName>
        <fullName evidence="1">Uncharacterized protein</fullName>
    </submittedName>
</protein>
<dbReference type="STRING" id="1802624.A2982_00835"/>
<accession>A0A1F4V5D5</accession>
<comment type="caution">
    <text evidence="1">The sequence shown here is derived from an EMBL/GenBank/DDBJ whole genome shotgun (WGS) entry which is preliminary data.</text>
</comment>
<dbReference type="EMBL" id="MEVH01000001">
    <property type="protein sequence ID" value="OGC52387.1"/>
    <property type="molecule type" value="Genomic_DNA"/>
</dbReference>
<dbReference type="Proteomes" id="UP000178771">
    <property type="component" value="Unassembled WGS sequence"/>
</dbReference>
<gene>
    <name evidence="1" type="ORF">A2982_00835</name>
</gene>
<organism evidence="1 2">
    <name type="scientific">candidate division WWE3 bacterium RIFCSPLOWO2_01_FULL_39_13</name>
    <dbReference type="NCBI Taxonomy" id="1802624"/>
    <lineage>
        <taxon>Bacteria</taxon>
        <taxon>Katanobacteria</taxon>
    </lineage>
</organism>
<evidence type="ECO:0000313" key="2">
    <source>
        <dbReference type="Proteomes" id="UP000178771"/>
    </source>
</evidence>
<dbReference type="AlphaFoldDB" id="A0A1F4V5D5"/>